<evidence type="ECO:0000313" key="9">
    <source>
        <dbReference type="EMBL" id="SVD01000.1"/>
    </source>
</evidence>
<evidence type="ECO:0000256" key="2">
    <source>
        <dbReference type="ARBA" id="ARBA00022642"/>
    </source>
</evidence>
<evidence type="ECO:0000259" key="8">
    <source>
        <dbReference type="Pfam" id="PF01467"/>
    </source>
</evidence>
<evidence type="ECO:0000256" key="1">
    <source>
        <dbReference type="ARBA" id="ARBA00004790"/>
    </source>
</evidence>
<dbReference type="GO" id="GO:0070566">
    <property type="term" value="F:adenylyltransferase activity"/>
    <property type="evidence" value="ECO:0007669"/>
    <property type="project" value="UniProtKB-ARBA"/>
</dbReference>
<proteinExistence type="inferred from homology"/>
<dbReference type="GO" id="GO:0009435">
    <property type="term" value="P:NAD+ biosynthetic process"/>
    <property type="evidence" value="ECO:0007669"/>
    <property type="project" value="UniProtKB-UniPathway"/>
</dbReference>
<dbReference type="PANTHER" id="PTHR39321:SF3">
    <property type="entry name" value="PHOSPHOPANTETHEINE ADENYLYLTRANSFERASE"/>
    <property type="match status" value="1"/>
</dbReference>
<dbReference type="UniPathway" id="UPA00253"/>
<sequence length="213" mass="24600">MRLIGILGGTFDPIHNGHIRLAIEVLEKLKLDEVKLIPANIPPHRPTPFASPADRKKMIKLAISDEKKLSIDLREIENGNISYTVNTLKSLRDEFSNDIIFLIIGVDVFNMIDGWKEWQSLLNYTHIIVANRSSDNEENISGALRKWRNENKIDDINFLTSALSGYIYYIDTPIVEISSRMVRKYYTKNKNIDDYLPSNVITYIKENNLYKNN</sequence>
<dbReference type="AlphaFoldDB" id="A0A382RU47"/>
<evidence type="ECO:0000256" key="5">
    <source>
        <dbReference type="ARBA" id="ARBA00022741"/>
    </source>
</evidence>
<keyword evidence="5" id="KW-0547">Nucleotide-binding</keyword>
<keyword evidence="7" id="KW-0520">NAD</keyword>
<dbReference type="PANTHER" id="PTHR39321">
    <property type="entry name" value="NICOTINATE-NUCLEOTIDE ADENYLYLTRANSFERASE-RELATED"/>
    <property type="match status" value="1"/>
</dbReference>
<keyword evidence="4" id="KW-0548">Nucleotidyltransferase</keyword>
<dbReference type="InterPro" id="IPR005248">
    <property type="entry name" value="NadD/NMNAT"/>
</dbReference>
<feature type="domain" description="Cytidyltransferase-like" evidence="8">
    <location>
        <begin position="6"/>
        <end position="184"/>
    </location>
</feature>
<name>A0A382RU47_9ZZZZ</name>
<organism evidence="9">
    <name type="scientific">marine metagenome</name>
    <dbReference type="NCBI Taxonomy" id="408172"/>
    <lineage>
        <taxon>unclassified sequences</taxon>
        <taxon>metagenomes</taxon>
        <taxon>ecological metagenomes</taxon>
    </lineage>
</organism>
<dbReference type="HAMAP" id="MF_00244">
    <property type="entry name" value="NaMN_adenylyltr"/>
    <property type="match status" value="1"/>
</dbReference>
<accession>A0A382RU47</accession>
<protein>
    <recommendedName>
        <fullName evidence="8">Cytidyltransferase-like domain-containing protein</fullName>
    </recommendedName>
</protein>
<keyword evidence="6" id="KW-0067">ATP-binding</keyword>
<dbReference type="Pfam" id="PF01467">
    <property type="entry name" value="CTP_transf_like"/>
    <property type="match status" value="1"/>
</dbReference>
<dbReference type="InterPro" id="IPR004821">
    <property type="entry name" value="Cyt_trans-like"/>
</dbReference>
<comment type="pathway">
    <text evidence="1">Cofactor biosynthesis; NAD(+) biosynthesis.</text>
</comment>
<keyword evidence="2" id="KW-0662">Pyridine nucleotide biosynthesis</keyword>
<evidence type="ECO:0000256" key="7">
    <source>
        <dbReference type="ARBA" id="ARBA00023027"/>
    </source>
</evidence>
<keyword evidence="3" id="KW-0808">Transferase</keyword>
<dbReference type="Gene3D" id="3.40.50.620">
    <property type="entry name" value="HUPs"/>
    <property type="match status" value="1"/>
</dbReference>
<dbReference type="CDD" id="cd02165">
    <property type="entry name" value="NMNAT"/>
    <property type="match status" value="1"/>
</dbReference>
<dbReference type="SUPFAM" id="SSF52374">
    <property type="entry name" value="Nucleotidylyl transferase"/>
    <property type="match status" value="1"/>
</dbReference>
<dbReference type="NCBIfam" id="NF000840">
    <property type="entry name" value="PRK00071.1-3"/>
    <property type="match status" value="1"/>
</dbReference>
<dbReference type="GO" id="GO:0005524">
    <property type="term" value="F:ATP binding"/>
    <property type="evidence" value="ECO:0007669"/>
    <property type="project" value="UniProtKB-KW"/>
</dbReference>
<dbReference type="InterPro" id="IPR014729">
    <property type="entry name" value="Rossmann-like_a/b/a_fold"/>
</dbReference>
<evidence type="ECO:0000256" key="6">
    <source>
        <dbReference type="ARBA" id="ARBA00022840"/>
    </source>
</evidence>
<dbReference type="NCBIfam" id="TIGR00482">
    <property type="entry name" value="nicotinate (nicotinamide) nucleotide adenylyltransferase"/>
    <property type="match status" value="1"/>
</dbReference>
<dbReference type="NCBIfam" id="NF000839">
    <property type="entry name" value="PRK00071.1-1"/>
    <property type="match status" value="1"/>
</dbReference>
<evidence type="ECO:0000256" key="3">
    <source>
        <dbReference type="ARBA" id="ARBA00022679"/>
    </source>
</evidence>
<gene>
    <name evidence="9" type="ORF">METZ01_LOCUS353854</name>
</gene>
<feature type="non-terminal residue" evidence="9">
    <location>
        <position position="213"/>
    </location>
</feature>
<dbReference type="NCBIfam" id="TIGR00125">
    <property type="entry name" value="cyt_tran_rel"/>
    <property type="match status" value="1"/>
</dbReference>
<evidence type="ECO:0000256" key="4">
    <source>
        <dbReference type="ARBA" id="ARBA00022695"/>
    </source>
</evidence>
<reference evidence="9" key="1">
    <citation type="submission" date="2018-05" db="EMBL/GenBank/DDBJ databases">
        <authorList>
            <person name="Lanie J.A."/>
            <person name="Ng W.-L."/>
            <person name="Kazmierczak K.M."/>
            <person name="Andrzejewski T.M."/>
            <person name="Davidsen T.M."/>
            <person name="Wayne K.J."/>
            <person name="Tettelin H."/>
            <person name="Glass J.I."/>
            <person name="Rusch D."/>
            <person name="Podicherti R."/>
            <person name="Tsui H.-C.T."/>
            <person name="Winkler M.E."/>
        </authorList>
    </citation>
    <scope>NUCLEOTIDE SEQUENCE</scope>
</reference>
<dbReference type="EMBL" id="UINC01124092">
    <property type="protein sequence ID" value="SVD01000.1"/>
    <property type="molecule type" value="Genomic_DNA"/>
</dbReference>